<dbReference type="Pfam" id="PF00501">
    <property type="entry name" value="AMP-binding"/>
    <property type="match status" value="1"/>
</dbReference>
<feature type="domain" description="AMP-binding enzyme C-terminal" evidence="2">
    <location>
        <begin position="301"/>
        <end position="383"/>
    </location>
</feature>
<gene>
    <name evidence="3" type="ORF">IPF40_01855</name>
    <name evidence="4" type="ORF">IPI13_10400</name>
    <name evidence="5" type="ORF">IPP00_05805</name>
</gene>
<dbReference type="InterPro" id="IPR025110">
    <property type="entry name" value="AMP-bd_C"/>
</dbReference>
<dbReference type="InterPro" id="IPR045851">
    <property type="entry name" value="AMP-bd_C_sf"/>
</dbReference>
<dbReference type="EMBL" id="JADIXZ010000001">
    <property type="protein sequence ID" value="MBK6299836.1"/>
    <property type="molecule type" value="Genomic_DNA"/>
</dbReference>
<dbReference type="AlphaFoldDB" id="A0A934X2K6"/>
<dbReference type="Gene3D" id="3.40.50.12780">
    <property type="entry name" value="N-terminal domain of ligase-like"/>
    <property type="match status" value="1"/>
</dbReference>
<dbReference type="InterPro" id="IPR000873">
    <property type="entry name" value="AMP-dep_synth/lig_dom"/>
</dbReference>
<sequence length="396" mass="40088">MRLQPIPLPFGPALLAAVGPLAAVLDGSGPPLLPYAAGSPPPVLPPVTDADLPDDLALVVSTSGSTGIPKRTMLTANNLLASASAAHDVLSGPGSWLLALPAHHIAGLQVIVRAALGSAGEPAVMDLTDGFTVEGFVAAALAMPPTSDPTYVSLVPTQVARLLADEAGIETLAAFDAVLCGAAAIPAAVRTRAHDLGIHLVTTFGMTETSGGCVYDGKPLPVSEVHIDNDRHVVLGGATVAAGYLGDPGMTADHFTDDADGVRWFRAEDLGYLDDNGRLHVTGRADEIINTGGVKVAPGPVEDALVRYLPGVRDAVVVGVPDPTWGQVVAAAVTLLPSAGSARSAGVPTVEDARAALRGILPDAALPRLLQVVDAFPAKGPGKPDRAAISASFAPS</sequence>
<dbReference type="SUPFAM" id="SSF56801">
    <property type="entry name" value="Acetyl-CoA synthetase-like"/>
    <property type="match status" value="1"/>
</dbReference>
<dbReference type="InterPro" id="IPR042099">
    <property type="entry name" value="ANL_N_sf"/>
</dbReference>
<dbReference type="Proteomes" id="UP000718281">
    <property type="component" value="Unassembled WGS sequence"/>
</dbReference>
<dbReference type="Proteomes" id="UP000886632">
    <property type="component" value="Unassembled WGS sequence"/>
</dbReference>
<evidence type="ECO:0000313" key="7">
    <source>
        <dbReference type="Proteomes" id="UP000726105"/>
    </source>
</evidence>
<dbReference type="InterPro" id="IPR050237">
    <property type="entry name" value="ATP-dep_AMP-bd_enzyme"/>
</dbReference>
<protein>
    <submittedName>
        <fullName evidence="3">AMP-binding protein</fullName>
    </submittedName>
</protein>
<accession>A0A934X2K6</accession>
<comment type="caution">
    <text evidence="3">The sequence shown here is derived from an EMBL/GenBank/DDBJ whole genome shotgun (WGS) entry which is preliminary data.</text>
</comment>
<feature type="domain" description="AMP-dependent synthetase/ligase" evidence="1">
    <location>
        <begin position="45"/>
        <end position="219"/>
    </location>
</feature>
<dbReference type="GO" id="GO:0016878">
    <property type="term" value="F:acid-thiol ligase activity"/>
    <property type="evidence" value="ECO:0007669"/>
    <property type="project" value="UniProtKB-ARBA"/>
</dbReference>
<proteinExistence type="predicted"/>
<dbReference type="NCBIfam" id="NF005877">
    <property type="entry name" value="PRK07824.1"/>
    <property type="match status" value="1"/>
</dbReference>
<reference evidence="6 7" key="1">
    <citation type="submission" date="2020-10" db="EMBL/GenBank/DDBJ databases">
        <title>Connecting structure to function with the recovery of over 1000 high-quality activated sludge metagenome-assembled genomes encoding full-length rRNA genes using long-read sequencing.</title>
        <authorList>
            <person name="Singleton C.M."/>
            <person name="Petriglieri F."/>
            <person name="Kristensen J.M."/>
            <person name="Kirkegaard R.H."/>
            <person name="Michaelsen T.Y."/>
            <person name="Andersen M.H."/>
            <person name="Karst S.M."/>
            <person name="Dueholm M.S."/>
            <person name="Nielsen P.H."/>
            <person name="Albertsen M."/>
        </authorList>
    </citation>
    <scope>NUCLEOTIDE SEQUENCE [LARGE SCALE GENOMIC DNA]</scope>
    <source>
        <strain evidence="3">AalE_18-Q3-R2-46_BAT3C.188</strain>
        <strain evidence="4">Ega_18-Q3-R5-49_MAXAC.001</strain>
        <strain evidence="5">Ribe_18-Q3-R11-54_MAXAC.001</strain>
    </source>
</reference>
<evidence type="ECO:0000259" key="1">
    <source>
        <dbReference type="Pfam" id="PF00501"/>
    </source>
</evidence>
<dbReference type="PANTHER" id="PTHR43767:SF1">
    <property type="entry name" value="NONRIBOSOMAL PEPTIDE SYNTHASE PES1 (EUROFUNG)-RELATED"/>
    <property type="match status" value="1"/>
</dbReference>
<name>A0A934X2K6_9MICO</name>
<dbReference type="PANTHER" id="PTHR43767">
    <property type="entry name" value="LONG-CHAIN-FATTY-ACID--COA LIGASE"/>
    <property type="match status" value="1"/>
</dbReference>
<dbReference type="Gene3D" id="3.30.300.30">
    <property type="match status" value="1"/>
</dbReference>
<dbReference type="Proteomes" id="UP000726105">
    <property type="component" value="Unassembled WGS sequence"/>
</dbReference>
<dbReference type="EMBL" id="JADJIB010000003">
    <property type="protein sequence ID" value="MBK7273546.1"/>
    <property type="molecule type" value="Genomic_DNA"/>
</dbReference>
<evidence type="ECO:0000313" key="3">
    <source>
        <dbReference type="EMBL" id="MBK6299836.1"/>
    </source>
</evidence>
<evidence type="ECO:0000313" key="5">
    <source>
        <dbReference type="EMBL" id="MBL0003503.1"/>
    </source>
</evidence>
<dbReference type="Pfam" id="PF13193">
    <property type="entry name" value="AMP-binding_C"/>
    <property type="match status" value="1"/>
</dbReference>
<evidence type="ECO:0000313" key="4">
    <source>
        <dbReference type="EMBL" id="MBK7273546.1"/>
    </source>
</evidence>
<dbReference type="EMBL" id="JADKGK010000013">
    <property type="protein sequence ID" value="MBL0003503.1"/>
    <property type="molecule type" value="Genomic_DNA"/>
</dbReference>
<evidence type="ECO:0000259" key="2">
    <source>
        <dbReference type="Pfam" id="PF13193"/>
    </source>
</evidence>
<evidence type="ECO:0000313" key="6">
    <source>
        <dbReference type="Proteomes" id="UP000718281"/>
    </source>
</evidence>
<organism evidence="3 6">
    <name type="scientific">Candidatus Phosphoribacter hodrii</name>
    <dbReference type="NCBI Taxonomy" id="2953743"/>
    <lineage>
        <taxon>Bacteria</taxon>
        <taxon>Bacillati</taxon>
        <taxon>Actinomycetota</taxon>
        <taxon>Actinomycetes</taxon>
        <taxon>Micrococcales</taxon>
        <taxon>Dermatophilaceae</taxon>
        <taxon>Candidatus Phosphoribacter</taxon>
    </lineage>
</organism>